<dbReference type="KEGG" id="pym:AK972_3694"/>
<organism evidence="1 2">
    <name type="scientific">Pseudomonas yamanorum</name>
    <dbReference type="NCBI Taxonomy" id="515393"/>
    <lineage>
        <taxon>Bacteria</taxon>
        <taxon>Pseudomonadati</taxon>
        <taxon>Pseudomonadota</taxon>
        <taxon>Gammaproteobacteria</taxon>
        <taxon>Pseudomonadales</taxon>
        <taxon>Pseudomonadaceae</taxon>
        <taxon>Pseudomonas</taxon>
    </lineage>
</organism>
<name>A0A143GJY2_9PSED</name>
<dbReference type="GO" id="GO:0016857">
    <property type="term" value="F:racemase and epimerase activity, acting on carbohydrates and derivatives"/>
    <property type="evidence" value="ECO:0007669"/>
    <property type="project" value="InterPro"/>
</dbReference>
<dbReference type="EMBL" id="JACAQR010000075">
    <property type="protein sequence ID" value="NWD46035.1"/>
    <property type="molecule type" value="Genomic_DNA"/>
</dbReference>
<dbReference type="Gene3D" id="3.30.70.100">
    <property type="match status" value="1"/>
</dbReference>
<comment type="caution">
    <text evidence="1">The sequence shown here is derived from an EMBL/GenBank/DDBJ whole genome shotgun (WGS) entry which is preliminary data.</text>
</comment>
<dbReference type="PANTHER" id="PTHR43239">
    <property type="entry name" value="UPF0734 PROTEIN DDB_G0273871/DDB_G0273177"/>
    <property type="match status" value="1"/>
</dbReference>
<dbReference type="AlphaFoldDB" id="A0A143GJY2"/>
<dbReference type="InterPro" id="IPR008000">
    <property type="entry name" value="Rham/fucose_mutarotase"/>
</dbReference>
<dbReference type="RefSeq" id="WP_063031473.1">
    <property type="nucleotide sequence ID" value="NZ_CP012400.2"/>
</dbReference>
<dbReference type="OrthoDB" id="7272712at2"/>
<gene>
    <name evidence="1" type="ORF">HX826_29540</name>
</gene>
<evidence type="ECO:0000313" key="2">
    <source>
        <dbReference type="Proteomes" id="UP000546584"/>
    </source>
</evidence>
<accession>A0A1H2ELI4</accession>
<dbReference type="SUPFAM" id="SSF54909">
    <property type="entry name" value="Dimeric alpha+beta barrel"/>
    <property type="match status" value="1"/>
</dbReference>
<dbReference type="InterPro" id="IPR011008">
    <property type="entry name" value="Dimeric_a/b-barrel"/>
</dbReference>
<dbReference type="Pfam" id="PF05336">
    <property type="entry name" value="rhaM"/>
    <property type="match status" value="1"/>
</dbReference>
<dbReference type="InterPro" id="IPR052996">
    <property type="entry name" value="Carb_Metab_Mutarotase"/>
</dbReference>
<protein>
    <submittedName>
        <fullName evidence="1">L-rhamnose mutarotase</fullName>
    </submittedName>
</protein>
<reference evidence="1 2" key="1">
    <citation type="submission" date="2020-04" db="EMBL/GenBank/DDBJ databases">
        <title>Molecular characterization of pseudomonads from Agaricus bisporus reveal novel blotch 2 pathogens in Western Europe.</title>
        <authorList>
            <person name="Taparia T."/>
            <person name="Krijger M."/>
            <person name="Haynes E."/>
            <person name="Elpinstone J.G."/>
            <person name="Noble R."/>
            <person name="Van Der Wolf J."/>
        </authorList>
    </citation>
    <scope>NUCLEOTIDE SEQUENCE [LARGE SCALE GENOMIC DNA]</scope>
    <source>
        <strain evidence="1 2">IPO3753</strain>
    </source>
</reference>
<proteinExistence type="predicted"/>
<sequence>MSGQRYCLALDLVDDEALIVEYQQLHQRIWPAVAEHLRSQHIVEMQIWRLGTRLFMVMDTAAGFSFDGLDHAARANPEVQAWETLMWRFQVPTPWTDPGGKWQSLTQIFSLTNQP</sequence>
<accession>A0A143GJY2</accession>
<dbReference type="PANTHER" id="PTHR43239:SF1">
    <property type="entry name" value="UPF0734 PROTEIN DDB_G0273871_DDB_G0273177"/>
    <property type="match status" value="1"/>
</dbReference>
<dbReference type="Proteomes" id="UP000546584">
    <property type="component" value="Unassembled WGS sequence"/>
</dbReference>
<evidence type="ECO:0000313" key="1">
    <source>
        <dbReference type="EMBL" id="NWD46035.1"/>
    </source>
</evidence>
<dbReference type="GeneID" id="93511457"/>